<evidence type="ECO:0000259" key="2">
    <source>
        <dbReference type="Pfam" id="PF06452"/>
    </source>
</evidence>
<comment type="caution">
    <text evidence="4">The sequence shown here is derived from an EMBL/GenBank/DDBJ whole genome shotgun (WGS) entry which is preliminary data.</text>
</comment>
<gene>
    <name evidence="4" type="ORF">DL796_09540</name>
</gene>
<evidence type="ECO:0000313" key="5">
    <source>
        <dbReference type="Proteomes" id="UP000247689"/>
    </source>
</evidence>
<proteinExistence type="predicted"/>
<evidence type="ECO:0000256" key="1">
    <source>
        <dbReference type="SAM" id="SignalP"/>
    </source>
</evidence>
<keyword evidence="4" id="KW-0378">Hydrolase</keyword>
<dbReference type="Pfam" id="PF06452">
    <property type="entry name" value="CBM9_1"/>
    <property type="match status" value="1"/>
</dbReference>
<dbReference type="RefSeq" id="WP_110201482.1">
    <property type="nucleotide sequence ID" value="NZ_QICH01000003.1"/>
</dbReference>
<dbReference type="GO" id="GO:0016052">
    <property type="term" value="P:carbohydrate catabolic process"/>
    <property type="evidence" value="ECO:0007669"/>
    <property type="project" value="InterPro"/>
</dbReference>
<dbReference type="OrthoDB" id="9786766at2"/>
<dbReference type="Pfam" id="PF19313">
    <property type="entry name" value="DUF5916"/>
    <property type="match status" value="1"/>
</dbReference>
<feature type="domain" description="Carbohydrate-binding" evidence="2">
    <location>
        <begin position="46"/>
        <end position="202"/>
    </location>
</feature>
<dbReference type="AlphaFoldDB" id="A0A318D1A9"/>
<dbReference type="InterPro" id="IPR010502">
    <property type="entry name" value="Carb-bd_dom_fam9"/>
</dbReference>
<accession>A0A318D1A9</accession>
<dbReference type="GO" id="GO:0004553">
    <property type="term" value="F:hydrolase activity, hydrolyzing O-glycosyl compounds"/>
    <property type="evidence" value="ECO:0007669"/>
    <property type="project" value="InterPro"/>
</dbReference>
<dbReference type="SUPFAM" id="SSF49344">
    <property type="entry name" value="CBD9-like"/>
    <property type="match status" value="1"/>
</dbReference>
<keyword evidence="5" id="KW-1185">Reference proteome</keyword>
<dbReference type="Proteomes" id="UP000247689">
    <property type="component" value="Unassembled WGS sequence"/>
</dbReference>
<dbReference type="EMBL" id="QICH01000003">
    <property type="protein sequence ID" value="PXF62573.1"/>
    <property type="molecule type" value="Genomic_DNA"/>
</dbReference>
<dbReference type="CDD" id="cd09618">
    <property type="entry name" value="CBM9_like_2"/>
    <property type="match status" value="1"/>
</dbReference>
<evidence type="ECO:0000259" key="3">
    <source>
        <dbReference type="Pfam" id="PF19313"/>
    </source>
</evidence>
<dbReference type="InterPro" id="IPR045670">
    <property type="entry name" value="DUF5916"/>
</dbReference>
<reference evidence="4 5" key="1">
    <citation type="submission" date="2018-05" db="EMBL/GenBank/DDBJ databases">
        <title>Kangiella spongicola genome sequence.</title>
        <authorList>
            <person name="Maclea K.S."/>
            <person name="Goen A.E."/>
            <person name="Kelley C."/>
            <person name="Underriner A."/>
            <person name="Silverwood T."/>
            <person name="Trachtenberg A.M."/>
        </authorList>
    </citation>
    <scope>NUCLEOTIDE SEQUENCE [LARGE SCALE GENOMIC DNA]</scope>
    <source>
        <strain evidence="4 5">ATCC BAA-2076</strain>
    </source>
</reference>
<feature type="chain" id="PRO_5016238304" evidence="1">
    <location>
        <begin position="22"/>
        <end position="753"/>
    </location>
</feature>
<keyword evidence="1" id="KW-0732">Signal</keyword>
<dbReference type="Gene3D" id="2.60.40.1190">
    <property type="match status" value="1"/>
</dbReference>
<feature type="signal peptide" evidence="1">
    <location>
        <begin position="1"/>
        <end position="21"/>
    </location>
</feature>
<dbReference type="GO" id="GO:0030246">
    <property type="term" value="F:carbohydrate binding"/>
    <property type="evidence" value="ECO:0007669"/>
    <property type="project" value="InterPro"/>
</dbReference>
<organism evidence="4 5">
    <name type="scientific">Kangiella spongicola</name>
    <dbReference type="NCBI Taxonomy" id="796379"/>
    <lineage>
        <taxon>Bacteria</taxon>
        <taxon>Pseudomonadati</taxon>
        <taxon>Pseudomonadota</taxon>
        <taxon>Gammaproteobacteria</taxon>
        <taxon>Kangiellales</taxon>
        <taxon>Kangiellaceae</taxon>
        <taxon>Kangiella</taxon>
    </lineage>
</organism>
<sequence>MSQFHRLVLLVSLFSPIVAFAEDDVGAEVAQTSEINIPKTDQAIKVDGKLDEAFWQDATAVDFRYETQPGQNIKPGVRTTAYVIENGESLYVAIKAYDPNPEKIQASYKKRDEIYGEDIVGFKVDTFNDERKAYNFFVSPLGIQSDSIEDDVLKREDSSWDGIWSSAGQITDFGYVVEIEVPFKVLRFPNSKGAKTWGIDFVRFYPRDVNHRFAYSPNDRDLSCTLCQIGKAKGLNDIVSGNNIELTPYVAANKSEFRAPPAQTDWQGDGVDYDTGMDFRWGVTDNSVLNATVNPDFSQVETDEVQLDVNNRFSLFYSEKRPFFLDGAEYFSTRYNLLHTRNIADPDYGVKYTGKNDAHSYGVLVASDRTTSFIIPGAQSSSLYTLQDDNMQDVESDVAVARYSLDVGDNSQLGFLATNRSAGDYENTVLSIDGSQKLYDAGTLRYQIMHSDSKNTEDMQQRFGLAPKTTGRGFELNYSHRDKHWNWYLTHADFDDDFRTDLGFLAIVGNTKDVGGVGYRWYGDEGDFFYEYKVGGEYKERHLTSGQKYEEQKEVHFTVDGRLRSYFMVGAGTSDEYFADQWFYRDYQWFEGSLRPVGQLSVGFNVLSEDAIDFRHARLGKALRYGVYSNWQFNKHWYIGADINKTDFDIGSEALFDATIFNLETNYHFDDKSYLRLIVRYKDVEYNTELYSNPEQVSEDTRVSRQLLYTYKWNPRTAFYFGVSDNGFENDTVNEFERTGKSIFTKFSYAFQL</sequence>
<name>A0A318D1A9_9GAMM</name>
<feature type="domain" description="DUF5916" evidence="3">
    <location>
        <begin position="245"/>
        <end position="345"/>
    </location>
</feature>
<evidence type="ECO:0000313" key="4">
    <source>
        <dbReference type="EMBL" id="PXF62573.1"/>
    </source>
</evidence>
<protein>
    <submittedName>
        <fullName evidence="4">Hydrolase</fullName>
    </submittedName>
</protein>